<keyword evidence="2" id="KW-0479">Metal-binding</keyword>
<protein>
    <submittedName>
        <fullName evidence="5">GFA family protein</fullName>
    </submittedName>
</protein>
<dbReference type="GO" id="GO:0046872">
    <property type="term" value="F:metal ion binding"/>
    <property type="evidence" value="ECO:0007669"/>
    <property type="project" value="UniProtKB-KW"/>
</dbReference>
<dbReference type="InterPro" id="IPR011057">
    <property type="entry name" value="Mss4-like_sf"/>
</dbReference>
<keyword evidence="3" id="KW-0862">Zinc</keyword>
<dbReference type="EMBL" id="JACOFZ010000001">
    <property type="protein sequence ID" value="MBC3881183.1"/>
    <property type="molecule type" value="Genomic_DNA"/>
</dbReference>
<comment type="caution">
    <text evidence="5">The sequence shown here is derived from an EMBL/GenBank/DDBJ whole genome shotgun (WGS) entry which is preliminary data.</text>
</comment>
<comment type="similarity">
    <text evidence="1">Belongs to the Gfa family.</text>
</comment>
<keyword evidence="6" id="KW-1185">Reference proteome</keyword>
<name>A0A923HNX1_9BURK</name>
<evidence type="ECO:0000313" key="6">
    <source>
        <dbReference type="Proteomes" id="UP000627446"/>
    </source>
</evidence>
<evidence type="ECO:0000256" key="3">
    <source>
        <dbReference type="ARBA" id="ARBA00022833"/>
    </source>
</evidence>
<dbReference type="Gene3D" id="2.170.150.70">
    <property type="match status" value="1"/>
</dbReference>
<dbReference type="PROSITE" id="PS51891">
    <property type="entry name" value="CENP_V_GFA"/>
    <property type="match status" value="1"/>
</dbReference>
<dbReference type="RefSeq" id="WP_186914335.1">
    <property type="nucleotide sequence ID" value="NZ_JACOFZ010000001.1"/>
</dbReference>
<proteinExistence type="inferred from homology"/>
<dbReference type="Proteomes" id="UP000627446">
    <property type="component" value="Unassembled WGS sequence"/>
</dbReference>
<dbReference type="PANTHER" id="PTHR28620:SF1">
    <property type="entry name" value="CENP-V_GFA DOMAIN-CONTAINING PROTEIN"/>
    <property type="match status" value="1"/>
</dbReference>
<evidence type="ECO:0000259" key="4">
    <source>
        <dbReference type="PROSITE" id="PS51891"/>
    </source>
</evidence>
<dbReference type="Pfam" id="PF04828">
    <property type="entry name" value="GFA"/>
    <property type="match status" value="1"/>
</dbReference>
<dbReference type="SUPFAM" id="SSF51316">
    <property type="entry name" value="Mss4-like"/>
    <property type="match status" value="1"/>
</dbReference>
<dbReference type="InterPro" id="IPR052355">
    <property type="entry name" value="CENP-V-like"/>
</dbReference>
<organism evidence="5 6">
    <name type="scientific">Undibacterium nitidum</name>
    <dbReference type="NCBI Taxonomy" id="2762298"/>
    <lineage>
        <taxon>Bacteria</taxon>
        <taxon>Pseudomonadati</taxon>
        <taxon>Pseudomonadota</taxon>
        <taxon>Betaproteobacteria</taxon>
        <taxon>Burkholderiales</taxon>
        <taxon>Oxalobacteraceae</taxon>
        <taxon>Undibacterium</taxon>
    </lineage>
</organism>
<reference evidence="5" key="1">
    <citation type="submission" date="2020-08" db="EMBL/GenBank/DDBJ databases">
        <title>Novel species isolated from subtropical streams in China.</title>
        <authorList>
            <person name="Lu H."/>
        </authorList>
    </citation>
    <scope>NUCLEOTIDE SEQUENCE</scope>
    <source>
        <strain evidence="5">LX22W</strain>
    </source>
</reference>
<evidence type="ECO:0000256" key="2">
    <source>
        <dbReference type="ARBA" id="ARBA00022723"/>
    </source>
</evidence>
<gene>
    <name evidence="5" type="ORF">H8K36_07365</name>
</gene>
<evidence type="ECO:0000313" key="5">
    <source>
        <dbReference type="EMBL" id="MBC3881183.1"/>
    </source>
</evidence>
<dbReference type="GO" id="GO:0016846">
    <property type="term" value="F:carbon-sulfur lyase activity"/>
    <property type="evidence" value="ECO:0007669"/>
    <property type="project" value="InterPro"/>
</dbReference>
<dbReference type="AlphaFoldDB" id="A0A923HNX1"/>
<accession>A0A923HNX1</accession>
<evidence type="ECO:0000256" key="1">
    <source>
        <dbReference type="ARBA" id="ARBA00005495"/>
    </source>
</evidence>
<feature type="domain" description="CENP-V/GFA" evidence="4">
    <location>
        <begin position="2"/>
        <end position="120"/>
    </location>
</feature>
<sequence>MLEGKCLCGAVHWTFSGEPDGATACNCTACRRYGVLWAYDYEGFGIKVSGVTKAFARGSALEFHFCPTCGCMAFWRGKRLEDNGRRRIAVNLRLAEPDTVAQIPIDHFDGLVTFDDLPRDGRCVADYWF</sequence>
<dbReference type="PANTHER" id="PTHR28620">
    <property type="entry name" value="CENTROMERE PROTEIN V"/>
    <property type="match status" value="1"/>
</dbReference>
<dbReference type="InterPro" id="IPR006913">
    <property type="entry name" value="CENP-V/GFA"/>
</dbReference>